<accession>A0ACC1Y4Z7</accession>
<gene>
    <name evidence="1" type="ORF">OWV82_010432</name>
</gene>
<name>A0ACC1Y4Z7_MELAZ</name>
<keyword evidence="2" id="KW-1185">Reference proteome</keyword>
<sequence>MNSKAFALIFPLFFIFFSAANSFNITKILNDNSDFSTFNELLTQTGLAKKINSRSTITVLALDSGAVGSLQGKPRNEIENILSNHVVLDYYDIEKLKKLPNKTSILTTMFQATGSAQIGQGFLNVTRTSSGDVVFGSGVKDSPVNAKAVKSVYSQPYNISVIQISKAIVAPGIEAAHSPESAKSQEPLRWPAKAPSGSGGNSTDDQSEAPTDESASAPEASSPEESGDEQNSAQSATPPAGGDASSGSSTVGYRGGVAVVVLTGLVLSFVGF</sequence>
<evidence type="ECO:0000313" key="1">
    <source>
        <dbReference type="EMBL" id="KAJ4718795.1"/>
    </source>
</evidence>
<organism evidence="1 2">
    <name type="scientific">Melia azedarach</name>
    <name type="common">Chinaberry tree</name>
    <dbReference type="NCBI Taxonomy" id="155640"/>
    <lineage>
        <taxon>Eukaryota</taxon>
        <taxon>Viridiplantae</taxon>
        <taxon>Streptophyta</taxon>
        <taxon>Embryophyta</taxon>
        <taxon>Tracheophyta</taxon>
        <taxon>Spermatophyta</taxon>
        <taxon>Magnoliopsida</taxon>
        <taxon>eudicotyledons</taxon>
        <taxon>Gunneridae</taxon>
        <taxon>Pentapetalae</taxon>
        <taxon>rosids</taxon>
        <taxon>malvids</taxon>
        <taxon>Sapindales</taxon>
        <taxon>Meliaceae</taxon>
        <taxon>Melia</taxon>
    </lineage>
</organism>
<reference evidence="1 2" key="1">
    <citation type="journal article" date="2023" name="Science">
        <title>Complex scaffold remodeling in plant triterpene biosynthesis.</title>
        <authorList>
            <person name="De La Pena R."/>
            <person name="Hodgson H."/>
            <person name="Liu J.C."/>
            <person name="Stephenson M.J."/>
            <person name="Martin A.C."/>
            <person name="Owen C."/>
            <person name="Harkess A."/>
            <person name="Leebens-Mack J."/>
            <person name="Jimenez L.E."/>
            <person name="Osbourn A."/>
            <person name="Sattely E.S."/>
        </authorList>
    </citation>
    <scope>NUCLEOTIDE SEQUENCE [LARGE SCALE GENOMIC DNA]</scope>
    <source>
        <strain evidence="2">cv. JPN11</strain>
        <tissue evidence="1">Leaf</tissue>
    </source>
</reference>
<evidence type="ECO:0000313" key="2">
    <source>
        <dbReference type="Proteomes" id="UP001164539"/>
    </source>
</evidence>
<dbReference type="Proteomes" id="UP001164539">
    <property type="component" value="Chromosome 5"/>
</dbReference>
<dbReference type="EMBL" id="CM051398">
    <property type="protein sequence ID" value="KAJ4718795.1"/>
    <property type="molecule type" value="Genomic_DNA"/>
</dbReference>
<protein>
    <submittedName>
        <fullName evidence="1">Fasciclin-like arabinogalactan protein</fullName>
    </submittedName>
</protein>
<comment type="caution">
    <text evidence="1">The sequence shown here is derived from an EMBL/GenBank/DDBJ whole genome shotgun (WGS) entry which is preliminary data.</text>
</comment>
<proteinExistence type="predicted"/>